<evidence type="ECO:0000313" key="1">
    <source>
        <dbReference type="EMBL" id="TNN53011.1"/>
    </source>
</evidence>
<evidence type="ECO:0000313" key="2">
    <source>
        <dbReference type="Proteomes" id="UP000314294"/>
    </source>
</evidence>
<dbReference type="AlphaFoldDB" id="A0A4Z2GIH3"/>
<gene>
    <name evidence="1" type="ORF">EYF80_036762</name>
</gene>
<protein>
    <submittedName>
        <fullName evidence="1">Uncharacterized protein</fullName>
    </submittedName>
</protein>
<comment type="caution">
    <text evidence="1">The sequence shown here is derived from an EMBL/GenBank/DDBJ whole genome shotgun (WGS) entry which is preliminary data.</text>
</comment>
<accession>A0A4Z2GIH3</accession>
<reference evidence="1 2" key="1">
    <citation type="submission" date="2019-03" db="EMBL/GenBank/DDBJ databases">
        <title>First draft genome of Liparis tanakae, snailfish: a comprehensive survey of snailfish specific genes.</title>
        <authorList>
            <person name="Kim W."/>
            <person name="Song I."/>
            <person name="Jeong J.-H."/>
            <person name="Kim D."/>
            <person name="Kim S."/>
            <person name="Ryu S."/>
            <person name="Song J.Y."/>
            <person name="Lee S.K."/>
        </authorList>
    </citation>
    <scope>NUCLEOTIDE SEQUENCE [LARGE SCALE GENOMIC DNA]</scope>
    <source>
        <tissue evidence="1">Muscle</tissue>
    </source>
</reference>
<keyword evidence="2" id="KW-1185">Reference proteome</keyword>
<proteinExistence type="predicted"/>
<name>A0A4Z2GIH3_9TELE</name>
<organism evidence="1 2">
    <name type="scientific">Liparis tanakae</name>
    <name type="common">Tanaka's snailfish</name>
    <dbReference type="NCBI Taxonomy" id="230148"/>
    <lineage>
        <taxon>Eukaryota</taxon>
        <taxon>Metazoa</taxon>
        <taxon>Chordata</taxon>
        <taxon>Craniata</taxon>
        <taxon>Vertebrata</taxon>
        <taxon>Euteleostomi</taxon>
        <taxon>Actinopterygii</taxon>
        <taxon>Neopterygii</taxon>
        <taxon>Teleostei</taxon>
        <taxon>Neoteleostei</taxon>
        <taxon>Acanthomorphata</taxon>
        <taxon>Eupercaria</taxon>
        <taxon>Perciformes</taxon>
        <taxon>Cottioidei</taxon>
        <taxon>Cottales</taxon>
        <taxon>Liparidae</taxon>
        <taxon>Liparis</taxon>
    </lineage>
</organism>
<dbReference type="EMBL" id="SRLO01000529">
    <property type="protein sequence ID" value="TNN53011.1"/>
    <property type="molecule type" value="Genomic_DNA"/>
</dbReference>
<dbReference type="Proteomes" id="UP000314294">
    <property type="component" value="Unassembled WGS sequence"/>
</dbReference>
<sequence>MREGDEGPPPVRKEQTSRFEDAFVHCHQPHHGPWVSCDPQTKRPAGLVGCSGSYRFKLELNLKASGAPLSRGPVFGDHYSR</sequence>